<evidence type="ECO:0000313" key="2">
    <source>
        <dbReference type="EMBL" id="REC63961.1"/>
    </source>
</evidence>
<evidence type="ECO:0000313" key="3">
    <source>
        <dbReference type="Proteomes" id="UP000256686"/>
    </source>
</evidence>
<dbReference type="EMBL" id="QNVT01000002">
    <property type="protein sequence ID" value="REC63961.1"/>
    <property type="molecule type" value="Genomic_DNA"/>
</dbReference>
<sequence>MTIQIITFKKENLYFIGRLFLLDCFVIISFLYAQVCIGNEETGIAGFSSLENKGCTHLYFLNRDKPFEIVTVKHPLFLLISPSSG</sequence>
<organism evidence="2 3">
    <name type="scientific">Chryseobacterium pennae</name>
    <dbReference type="NCBI Taxonomy" id="2258962"/>
    <lineage>
        <taxon>Bacteria</taxon>
        <taxon>Pseudomonadati</taxon>
        <taxon>Bacteroidota</taxon>
        <taxon>Flavobacteriia</taxon>
        <taxon>Flavobacteriales</taxon>
        <taxon>Weeksellaceae</taxon>
        <taxon>Chryseobacterium group</taxon>
        <taxon>Chryseobacterium</taxon>
    </lineage>
</organism>
<feature type="transmembrane region" description="Helical" evidence="1">
    <location>
        <begin position="12"/>
        <end position="33"/>
    </location>
</feature>
<keyword evidence="1" id="KW-1133">Transmembrane helix</keyword>
<keyword evidence="1" id="KW-0812">Transmembrane</keyword>
<comment type="caution">
    <text evidence="2">The sequence shown here is derived from an EMBL/GenBank/DDBJ whole genome shotgun (WGS) entry which is preliminary data.</text>
</comment>
<dbReference type="AlphaFoldDB" id="A0A3D9CEM5"/>
<protein>
    <submittedName>
        <fullName evidence="2">Uncharacterized protein</fullName>
    </submittedName>
</protein>
<reference evidence="3" key="1">
    <citation type="submission" date="2018-06" db="EMBL/GenBank/DDBJ databases">
        <authorList>
            <person name="Lum Nde A."/>
            <person name="Hugo C."/>
        </authorList>
    </citation>
    <scope>NUCLEOTIDE SEQUENCE [LARGE SCALE GENOMIC DNA]</scope>
    <source>
        <strain evidence="3">1_F178</strain>
    </source>
</reference>
<evidence type="ECO:0000256" key="1">
    <source>
        <dbReference type="SAM" id="Phobius"/>
    </source>
</evidence>
<proteinExistence type="predicted"/>
<accession>A0A3D9CEM5</accession>
<gene>
    <name evidence="2" type="ORF">DRF65_04490</name>
</gene>
<name>A0A3D9CEM5_9FLAO</name>
<dbReference type="Proteomes" id="UP000256686">
    <property type="component" value="Unassembled WGS sequence"/>
</dbReference>
<keyword evidence="1" id="KW-0472">Membrane</keyword>
<keyword evidence="3" id="KW-1185">Reference proteome</keyword>